<feature type="transmembrane region" description="Helical" evidence="1">
    <location>
        <begin position="67"/>
        <end position="88"/>
    </location>
</feature>
<dbReference type="EMBL" id="BATC01000006">
    <property type="protein sequence ID" value="GAD58320.1"/>
    <property type="molecule type" value="Genomic_DNA"/>
</dbReference>
<name>A0A8E0NB07_9CAUL</name>
<feature type="transmembrane region" description="Helical" evidence="1">
    <location>
        <begin position="42"/>
        <end position="61"/>
    </location>
</feature>
<proteinExistence type="predicted"/>
<feature type="transmembrane region" description="Helical" evidence="1">
    <location>
        <begin position="117"/>
        <end position="139"/>
    </location>
</feature>
<sequence>MTPNEDWTDLSDAWTAPARDDQALAQMARQVRRRSRLGRLNYMFELTACMIAAGLGAWVLATGPSDQWLLGSAAVIFGLFSAAMTVWARGTRTTDDLETPEQALTAAIRQAEAGRRWAWAGIAITLGAAVFLGLAMAAYPDEGDLTVLYTVGALFVFGGLAFYLRHQHRCTQRIAQHSRALEDLQA</sequence>
<dbReference type="RefSeq" id="WP_021696416.1">
    <property type="nucleotide sequence ID" value="NZ_BATC01000006.1"/>
</dbReference>
<evidence type="ECO:0000256" key="1">
    <source>
        <dbReference type="SAM" id="Phobius"/>
    </source>
</evidence>
<keyword evidence="1" id="KW-0812">Transmembrane</keyword>
<keyword evidence="1" id="KW-1133">Transmembrane helix</keyword>
<keyword evidence="1" id="KW-0472">Membrane</keyword>
<dbReference type="Gene3D" id="1.20.1250.20">
    <property type="entry name" value="MFS general substrate transporter like domains"/>
    <property type="match status" value="1"/>
</dbReference>
<dbReference type="OrthoDB" id="9938896at2"/>
<reference evidence="3" key="1">
    <citation type="journal article" date="2013" name="Genome Announc.">
        <title>Draft Genome Sequence of the Dimorphic Prosthecate Bacterium Brevundimonas abyssalis TAR-001T.</title>
        <authorList>
            <person name="Tsubouchi T."/>
            <person name="Nishi S."/>
            <person name="Usui K."/>
            <person name="Shimane Y."/>
            <person name="Takaki Y."/>
            <person name="Maruyama T."/>
            <person name="Hatada Y."/>
        </authorList>
    </citation>
    <scope>NUCLEOTIDE SEQUENCE [LARGE SCALE GENOMIC DNA]</scope>
    <source>
        <strain evidence="3">TAR-001</strain>
    </source>
</reference>
<feature type="transmembrane region" description="Helical" evidence="1">
    <location>
        <begin position="145"/>
        <end position="164"/>
    </location>
</feature>
<dbReference type="Proteomes" id="UP000016569">
    <property type="component" value="Unassembled WGS sequence"/>
</dbReference>
<organism evidence="2 3">
    <name type="scientific">Brevundimonas abyssalis TAR-001</name>
    <dbReference type="NCBI Taxonomy" id="1391729"/>
    <lineage>
        <taxon>Bacteria</taxon>
        <taxon>Pseudomonadati</taxon>
        <taxon>Pseudomonadota</taxon>
        <taxon>Alphaproteobacteria</taxon>
        <taxon>Caulobacterales</taxon>
        <taxon>Caulobacteraceae</taxon>
        <taxon>Brevundimonas</taxon>
    </lineage>
</organism>
<gene>
    <name evidence="2" type="ORF">MBEBAB_0570</name>
</gene>
<keyword evidence="3" id="KW-1185">Reference proteome</keyword>
<dbReference type="InterPro" id="IPR036259">
    <property type="entry name" value="MFS_trans_sf"/>
</dbReference>
<accession>A0A8E0NB07</accession>
<evidence type="ECO:0008006" key="4">
    <source>
        <dbReference type="Google" id="ProtNLM"/>
    </source>
</evidence>
<dbReference type="AlphaFoldDB" id="A0A8E0NB07"/>
<evidence type="ECO:0000313" key="3">
    <source>
        <dbReference type="Proteomes" id="UP000016569"/>
    </source>
</evidence>
<comment type="caution">
    <text evidence="2">The sequence shown here is derived from an EMBL/GenBank/DDBJ whole genome shotgun (WGS) entry which is preliminary data.</text>
</comment>
<evidence type="ECO:0000313" key="2">
    <source>
        <dbReference type="EMBL" id="GAD58320.1"/>
    </source>
</evidence>
<protein>
    <recommendedName>
        <fullName evidence="4">Transmembrane protein</fullName>
    </recommendedName>
</protein>